<dbReference type="SUPFAM" id="SSF53649">
    <property type="entry name" value="Alkaline phosphatase-like"/>
    <property type="match status" value="1"/>
</dbReference>
<dbReference type="Pfam" id="PF01676">
    <property type="entry name" value="Metalloenzyme"/>
    <property type="match status" value="1"/>
</dbReference>
<comment type="catalytic activity">
    <reaction evidence="4">
        <text>2-deoxy-alpha-D-ribose 1-phosphate = 2-deoxy-D-ribose 5-phosphate</text>
        <dbReference type="Rhea" id="RHEA:27658"/>
        <dbReference type="ChEBI" id="CHEBI:57259"/>
        <dbReference type="ChEBI" id="CHEBI:62877"/>
        <dbReference type="EC" id="5.4.2.7"/>
    </reaction>
</comment>
<name>A0A832I4C9_UNCEI</name>
<dbReference type="PIRSF" id="PIRSF001491">
    <property type="entry name" value="Ppentomutase"/>
    <property type="match status" value="1"/>
</dbReference>
<dbReference type="InterPro" id="IPR024052">
    <property type="entry name" value="Phosphopentomutase_DeoB_cap_sf"/>
</dbReference>
<sequence>MRAFLIVLDGVGAGELPDAKDYGDEGSHTLLHVAEAVGGLRVPVLESLGLGRLLDLPGVRPLAAPRGARGRLVERSAGKDSTTGHWELAGLVLDRAFPTYPRGFPEELLDRWSARVGRGWIANVVGSGMEIVQRYGEEHQRTGKLIVYTSADSVFQVAAHEDTVPLEALYDACREARALLRGEHAVGRVIARPFVGRPGRYQRTANRRDFSLEPPAPTLLDRLVEGGHPVVTVGKVDDLFAGRGVTEALHTHGNAEGEEILAGLARAPGRGLVFANLIDFDQLYGHRNDPAGFARALEQFDARLEEILAHLRPDETCWITADHGNDPVTPSTDHSREHVPLLVAGPRVRAGADVGTRPTFADVAATLAEMFGVKAPGAGASFLREVRA</sequence>
<reference evidence="7" key="1">
    <citation type="journal article" date="2020" name="mSystems">
        <title>Genome- and Community-Level Interaction Insights into Carbon Utilization and Element Cycling Functions of Hydrothermarchaeota in Hydrothermal Sediment.</title>
        <authorList>
            <person name="Zhou Z."/>
            <person name="Liu Y."/>
            <person name="Xu W."/>
            <person name="Pan J."/>
            <person name="Luo Z.H."/>
            <person name="Li M."/>
        </authorList>
    </citation>
    <scope>NUCLEOTIDE SEQUENCE [LARGE SCALE GENOMIC DNA]</scope>
    <source>
        <strain evidence="7">SpSt-381</strain>
    </source>
</reference>
<dbReference type="UniPathway" id="UPA00087">
    <property type="reaction ID" value="UER00173"/>
</dbReference>
<evidence type="ECO:0000259" key="6">
    <source>
        <dbReference type="Pfam" id="PF01676"/>
    </source>
</evidence>
<dbReference type="InterPro" id="IPR017850">
    <property type="entry name" value="Alkaline_phosphatase_core_sf"/>
</dbReference>
<dbReference type="NCBIfam" id="NF003766">
    <property type="entry name" value="PRK05362.1"/>
    <property type="match status" value="1"/>
</dbReference>
<evidence type="ECO:0000256" key="3">
    <source>
        <dbReference type="ARBA" id="ARBA00023211"/>
    </source>
</evidence>
<dbReference type="NCBIfam" id="TIGR01696">
    <property type="entry name" value="deoB"/>
    <property type="match status" value="1"/>
</dbReference>
<gene>
    <name evidence="4" type="primary">deoB</name>
    <name evidence="7" type="ORF">ENR23_14075</name>
</gene>
<dbReference type="EC" id="5.4.2.7" evidence="4 5"/>
<feature type="binding site" evidence="4">
    <location>
        <position position="323"/>
    </location>
    <ligand>
        <name>Mn(2+)</name>
        <dbReference type="ChEBI" id="CHEBI:29035"/>
        <label>1</label>
    </ligand>
</feature>
<dbReference type="GO" id="GO:0006015">
    <property type="term" value="P:5-phosphoribose 1-diphosphate biosynthetic process"/>
    <property type="evidence" value="ECO:0007669"/>
    <property type="project" value="UniProtKB-UniPathway"/>
</dbReference>
<evidence type="ECO:0000256" key="4">
    <source>
        <dbReference type="HAMAP-Rule" id="MF_00740"/>
    </source>
</evidence>
<dbReference type="GO" id="GO:0030145">
    <property type="term" value="F:manganese ion binding"/>
    <property type="evidence" value="ECO:0007669"/>
    <property type="project" value="UniProtKB-UniRule"/>
</dbReference>
<dbReference type="GO" id="GO:0008973">
    <property type="term" value="F:phosphopentomutase activity"/>
    <property type="evidence" value="ECO:0007669"/>
    <property type="project" value="UniProtKB-UniRule"/>
</dbReference>
<dbReference type="Gene3D" id="3.40.720.10">
    <property type="entry name" value="Alkaline Phosphatase, subunit A"/>
    <property type="match status" value="1"/>
</dbReference>
<protein>
    <recommendedName>
        <fullName evidence="4 5">Phosphopentomutase</fullName>
        <ecNumber evidence="4 5">5.4.2.7</ecNumber>
    </recommendedName>
    <alternativeName>
        <fullName evidence="4">Phosphodeoxyribomutase</fullName>
    </alternativeName>
</protein>
<keyword evidence="4" id="KW-0963">Cytoplasm</keyword>
<keyword evidence="3 4" id="KW-0464">Manganese</keyword>
<dbReference type="GO" id="GO:0005829">
    <property type="term" value="C:cytosol"/>
    <property type="evidence" value="ECO:0007669"/>
    <property type="project" value="TreeGrafter"/>
</dbReference>
<feature type="binding site" evidence="4">
    <location>
        <position position="322"/>
    </location>
    <ligand>
        <name>Mn(2+)</name>
        <dbReference type="ChEBI" id="CHEBI:29035"/>
        <label>1</label>
    </ligand>
</feature>
<comment type="cofactor">
    <cofactor evidence="4">
        <name>Mn(2+)</name>
        <dbReference type="ChEBI" id="CHEBI:29035"/>
    </cofactor>
    <text evidence="4">Binds 2 manganese ions.</text>
</comment>
<evidence type="ECO:0000256" key="2">
    <source>
        <dbReference type="ARBA" id="ARBA00022723"/>
    </source>
</evidence>
<evidence type="ECO:0000313" key="7">
    <source>
        <dbReference type="EMBL" id="HGZ44506.1"/>
    </source>
</evidence>
<dbReference type="CDD" id="cd16009">
    <property type="entry name" value="PPM"/>
    <property type="match status" value="1"/>
</dbReference>
<dbReference type="GO" id="GO:0000287">
    <property type="term" value="F:magnesium ion binding"/>
    <property type="evidence" value="ECO:0007669"/>
    <property type="project" value="UniProtKB-UniRule"/>
</dbReference>
<dbReference type="EMBL" id="DSQF01000030">
    <property type="protein sequence ID" value="HGZ44506.1"/>
    <property type="molecule type" value="Genomic_DNA"/>
</dbReference>
<feature type="domain" description="Metalloenzyme" evidence="6">
    <location>
        <begin position="1"/>
        <end position="374"/>
    </location>
</feature>
<dbReference type="PANTHER" id="PTHR21110:SF0">
    <property type="entry name" value="PHOSPHOPENTOMUTASE"/>
    <property type="match status" value="1"/>
</dbReference>
<evidence type="ECO:0000256" key="5">
    <source>
        <dbReference type="NCBIfam" id="TIGR01696"/>
    </source>
</evidence>
<evidence type="ECO:0000256" key="1">
    <source>
        <dbReference type="ARBA" id="ARBA00010373"/>
    </source>
</evidence>
<dbReference type="AlphaFoldDB" id="A0A832I4C9"/>
<comment type="subcellular location">
    <subcellularLocation>
        <location evidence="4">Cytoplasm</location>
    </subcellularLocation>
</comment>
<feature type="binding site" evidence="4">
    <location>
        <position position="281"/>
    </location>
    <ligand>
        <name>Mn(2+)</name>
        <dbReference type="ChEBI" id="CHEBI:29035"/>
        <label>2</label>
    </ligand>
</feature>
<organism evidence="7">
    <name type="scientific">Eiseniibacteriota bacterium</name>
    <dbReference type="NCBI Taxonomy" id="2212470"/>
    <lineage>
        <taxon>Bacteria</taxon>
        <taxon>Candidatus Eiseniibacteriota</taxon>
    </lineage>
</organism>
<dbReference type="PANTHER" id="PTHR21110">
    <property type="entry name" value="PHOSPHOPENTOMUTASE"/>
    <property type="match status" value="1"/>
</dbReference>
<comment type="caution">
    <text evidence="7">The sequence shown here is derived from an EMBL/GenBank/DDBJ whole genome shotgun (WGS) entry which is preliminary data.</text>
</comment>
<dbReference type="InterPro" id="IPR006124">
    <property type="entry name" value="Metalloenzyme"/>
</dbReference>
<comment type="function">
    <text evidence="4">Isomerase that catalyzes the conversion of deoxy-ribose 1-phosphate (dRib-1-P) and ribose 1-phosphate (Rib-1-P) to deoxy-ribose 5-phosphate (dRib-5-P) and ribose 5-phosphate (Rib-5-P), respectively.</text>
</comment>
<proteinExistence type="inferred from homology"/>
<keyword evidence="2 4" id="KW-0479">Metal-binding</keyword>
<feature type="binding site" evidence="4">
    <location>
        <position position="334"/>
    </location>
    <ligand>
        <name>Mn(2+)</name>
        <dbReference type="ChEBI" id="CHEBI:29035"/>
        <label>2</label>
    </ligand>
</feature>
<comment type="similarity">
    <text evidence="1 4">Belongs to the phosphopentomutase family.</text>
</comment>
<feature type="binding site" evidence="4">
    <location>
        <position position="9"/>
    </location>
    <ligand>
        <name>Mn(2+)</name>
        <dbReference type="ChEBI" id="CHEBI:29035"/>
        <label>1</label>
    </ligand>
</feature>
<dbReference type="Gene3D" id="3.30.70.1250">
    <property type="entry name" value="Phosphopentomutase"/>
    <property type="match status" value="1"/>
</dbReference>
<feature type="binding site" evidence="4">
    <location>
        <position position="286"/>
    </location>
    <ligand>
        <name>Mn(2+)</name>
        <dbReference type="ChEBI" id="CHEBI:29035"/>
        <label>2</label>
    </ligand>
</feature>
<dbReference type="GO" id="GO:0006018">
    <property type="term" value="P:2-deoxyribose 1-phosphate catabolic process"/>
    <property type="evidence" value="ECO:0007669"/>
    <property type="project" value="UniProtKB-UniRule"/>
</dbReference>
<dbReference type="GO" id="GO:0009117">
    <property type="term" value="P:nucleotide metabolic process"/>
    <property type="evidence" value="ECO:0007669"/>
    <property type="project" value="UniProtKB-UniRule"/>
</dbReference>
<dbReference type="InterPro" id="IPR010045">
    <property type="entry name" value="DeoB"/>
</dbReference>
<keyword evidence="4 7" id="KW-0413">Isomerase</keyword>
<accession>A0A832I4C9</accession>
<dbReference type="HAMAP" id="MF_00740">
    <property type="entry name" value="Phosphopentomut"/>
    <property type="match status" value="1"/>
</dbReference>
<dbReference type="SUPFAM" id="SSF143856">
    <property type="entry name" value="DeoB insert domain-like"/>
    <property type="match status" value="1"/>
</dbReference>
<dbReference type="GO" id="GO:0043094">
    <property type="term" value="P:metabolic compound salvage"/>
    <property type="evidence" value="ECO:0007669"/>
    <property type="project" value="UniProtKB-UniRule"/>
</dbReference>
<comment type="pathway">
    <text evidence="4">Carbohydrate degradation; 2-deoxy-D-ribose 1-phosphate degradation; D-glyceraldehyde 3-phosphate and acetaldehyde from 2-deoxy-alpha-D-ribose 1-phosphate: step 1/2.</text>
</comment>
<comment type="catalytic activity">
    <reaction evidence="4">
        <text>alpha-D-ribose 1-phosphate = D-ribose 5-phosphate</text>
        <dbReference type="Rhea" id="RHEA:18793"/>
        <dbReference type="ChEBI" id="CHEBI:57720"/>
        <dbReference type="ChEBI" id="CHEBI:78346"/>
        <dbReference type="EC" id="5.4.2.7"/>
    </reaction>
</comment>